<evidence type="ECO:0000256" key="2">
    <source>
        <dbReference type="SAM" id="MobiDB-lite"/>
    </source>
</evidence>
<dbReference type="InterPro" id="IPR056884">
    <property type="entry name" value="NPHP3-like_N"/>
</dbReference>
<dbReference type="EMBL" id="JAFEKC020000021">
    <property type="protein sequence ID" value="KAK0508387.1"/>
    <property type="molecule type" value="Genomic_DNA"/>
</dbReference>
<dbReference type="SUPFAM" id="SSF48452">
    <property type="entry name" value="TPR-like"/>
    <property type="match status" value="1"/>
</dbReference>
<feature type="region of interest" description="Disordered" evidence="2">
    <location>
        <begin position="2126"/>
        <end position="2152"/>
    </location>
</feature>
<dbReference type="Proteomes" id="UP001166286">
    <property type="component" value="Unassembled WGS sequence"/>
</dbReference>
<dbReference type="InterPro" id="IPR011990">
    <property type="entry name" value="TPR-like_helical_dom_sf"/>
</dbReference>
<accession>A0AA39QSI0</accession>
<organism evidence="5 6">
    <name type="scientific">Cladonia borealis</name>
    <dbReference type="NCBI Taxonomy" id="184061"/>
    <lineage>
        <taxon>Eukaryota</taxon>
        <taxon>Fungi</taxon>
        <taxon>Dikarya</taxon>
        <taxon>Ascomycota</taxon>
        <taxon>Pezizomycotina</taxon>
        <taxon>Lecanoromycetes</taxon>
        <taxon>OSLEUM clade</taxon>
        <taxon>Lecanoromycetidae</taxon>
        <taxon>Lecanorales</taxon>
        <taxon>Lecanorineae</taxon>
        <taxon>Cladoniaceae</taxon>
        <taxon>Cladonia</taxon>
    </lineage>
</organism>
<evidence type="ECO:0008006" key="7">
    <source>
        <dbReference type="Google" id="ProtNLM"/>
    </source>
</evidence>
<feature type="domain" description="GPI inositol-deacylase winged helix" evidence="3">
    <location>
        <begin position="666"/>
        <end position="739"/>
    </location>
</feature>
<name>A0AA39QSI0_9LECA</name>
<dbReference type="Gene3D" id="1.25.40.10">
    <property type="entry name" value="Tetratricopeptide repeat domain"/>
    <property type="match status" value="2"/>
</dbReference>
<reference evidence="5" key="1">
    <citation type="submission" date="2023-03" db="EMBL/GenBank/DDBJ databases">
        <title>Complete genome of Cladonia borealis.</title>
        <authorList>
            <person name="Park H."/>
        </authorList>
    </citation>
    <scope>NUCLEOTIDE SEQUENCE</scope>
    <source>
        <strain evidence="5">ANT050790</strain>
    </source>
</reference>
<dbReference type="PANTHER" id="PTHR10039">
    <property type="entry name" value="AMELOGENIN"/>
    <property type="match status" value="1"/>
</dbReference>
<evidence type="ECO:0000259" key="4">
    <source>
        <dbReference type="Pfam" id="PF24883"/>
    </source>
</evidence>
<keyword evidence="6" id="KW-1185">Reference proteome</keyword>
<sequence length="2226" mass="256258">MSSPKRIHHCRARHSCCCNIIYAWCSMLGLRTSPFRQHRSSSSGATKHTPDRTEDNLDTAKMAPEALTVNGNHQSIGEESHLIVKNQHANQNLDSNKSNYMSNSMTDLRERYSNALTTRRSETRTTTMSSSSETHVSFSREQQVTILQETVTSTRGKFVSAFAYVDEDYIYSMTIDGFLEYIERQRLTYMPHRGSRWDKVLKWAEFFGLQVSGYAKAVESFIPESKIAAQLIWTASRTLLELGPDNAKALETTFGVFYQLGLSLSLLLRHNKLLYANGRIRMEVGQAFNGMLLLVREISMYYNAKAIGMQSSEASVDFVSLFGAQIEHFYSHRKLITEEMWKHQLGEDEQMDIATISAWLSPREGVLKKLHKDRVLTPEHRDEYTCEWFQRYLLDFSRSQDDVLALVGREGCGKTYLFRWIVERLQRPIGKKTHETLSYSVEVDVPEMTTSLAIAKSLSLQLLEKNIGDEALFHALVKAYDLSQSNETTIFKLEEALWAALDRGLDQFAGKGKDHLVIVIDGLNELKNHDSIKSVMERLGVFTSKHGRLQAITLSRSSPHKPTKGKFQEFEIKPDHTHDDLQHIAEHAFHGYAPFKDLGEHARESIIEQLVESARGDFLWLLLTIYLLRKEPSHEAFMKHLKATKETRHSLHQTIGHITEKIDFSRSDAYLILSWMLVAKRPLTFSEVQCLLQIDLQKKHTVERKMDIKSEIHTALGPLVIFQTDFVRLRHPAIREYLEGLQLNGTTKLLKPQPAQTDLTKRLLAYCQFNLNKHREPSLEQISRKEVNELFSKHVLLEYAIRNWTGHFCVSDMHAGESLHLPADLKTLFPSSTLVSMLEWACWTPQAVGKSTYELALRVREAVFTEKHECVLQSLIICGTYYRTFSKIPEAGAYFYRAWRIGQTVLHKHHVLIVNCATSFLTIVETITTTTRIELTTRKEETLKYVIDVYKHQHGQTHELVIKYYKMLAQLYVEIHEEHKAEVVWRELREIMVSRFGKGSEEEISVSEQLTIVLKKRETKTDIVEYEDGIFDITMQLEVWDIRRIELTLKLALSYEARKEFFKAEELYITLWRRLTERCHHHHHHHGVEIHIYMIDVALEYVRFLRRCHRHEEACNILICVWSEYEEYDFESETIFLRLKMVGELMRAVSLFSVAVSVFKKCMSWFRFRGKIEHTASCEILIAETVQEIITTTSTTTVSTSTTTSTTTSSTTETVVKEIFESTLTRKEVTSETISICKSLISYHMKLEQWSEAIEVTKRSLLVIWKFVVAGTGTMALPQHFGAGAIDIAISLALCHHRSHHFHEAEEIYVRIYRACRNSCHIEDAHFVKSYEMLIKFYEEHQHWHKMIEIHQELLVYYRKTLGATHKLTIQKLYLLGSLCADHGHGPAHEYYEEIITVLNKGSSVCHVDALDAMFVMCRIHYEAGHWHKLKVVCKVLWGTWRDHHHGHNKFTTDFIEVLYLRYRYVLEHHEACEYSILRQLVIEYRNTCIKVFGAAVAISIKASIELAQICIKSETYIHEAISIYEEVLTTTKTTTTTTTTTTTSVISTSTITNIKESLTKAYISVCSYGSVSTSTMERAIVMIRERFESLKITFGWAHTTTLTCLRELVLLQIRLKKQESHAIVLRTLVETCVEIIKKEKHSKTLHEAAKLLGSIYTSCGLSEQGRSMIEELRLQIVTGTSKDKSSFKIDRSIGKVSYVFIVTFEQVIRGEMLTYSEIMADLLTEDILYESYHRCLKSEKDVTITMVHAARLQAFLASHHRKVQRALLEKEAFEIFIKKWESTIKRRDDVCFAFYLELLHELGKEERDVKIGTAACASSISIVKKLLDEGNVQKGYEVAKCALDFINHQRSFHLLQNVPYGFKLSALMVGRGLATPLKADINSKLRENMLELSRNIIHEVLHACKDSNINFIRLKLRDLNELVGLLGEQQNFADLEWLLDLLWSSREVQKKWKTETIIAIGRRFVQARYLNKDHRSRAIRLCEDICYNLRRVWGSLDPKCLEMSELLSELYTSMGHYREAQGVHENILRLVVEGDDGDDRTIDTMSPKAARKHLDLLKQSYLRLKGWDKSPALYKDLISALIKLYKGKPEWKDVHGTDSWNFNKEHPSETLGKFVAPKEWEFARPEDLDPQGDAKETKGLRRPGTGVKRATSNWGIGEVHRVLHGLPEQEWTDNGRIYSVSNGNGIAKMPQVGVRAVMGDEDDGYESAAEEVVLNGHHGSNGIKA</sequence>
<evidence type="ECO:0000313" key="5">
    <source>
        <dbReference type="EMBL" id="KAK0508387.1"/>
    </source>
</evidence>
<feature type="region of interest" description="Disordered" evidence="2">
    <location>
        <begin position="35"/>
        <end position="56"/>
    </location>
</feature>
<comment type="caution">
    <text evidence="5">The sequence shown here is derived from an EMBL/GenBank/DDBJ whole genome shotgun (WGS) entry which is preliminary data.</text>
</comment>
<proteinExistence type="predicted"/>
<protein>
    <recommendedName>
        <fullName evidence="7">AAA+ ATPase domain-containing protein</fullName>
    </recommendedName>
</protein>
<dbReference type="SUPFAM" id="SSF52540">
    <property type="entry name" value="P-loop containing nucleoside triphosphate hydrolases"/>
    <property type="match status" value="1"/>
</dbReference>
<dbReference type="Pfam" id="PF22939">
    <property type="entry name" value="WHD_GPIID"/>
    <property type="match status" value="1"/>
</dbReference>
<evidence type="ECO:0000259" key="3">
    <source>
        <dbReference type="Pfam" id="PF22939"/>
    </source>
</evidence>
<feature type="domain" description="Nephrocystin 3-like N-terminal" evidence="4">
    <location>
        <begin position="385"/>
        <end position="556"/>
    </location>
</feature>
<dbReference type="InterPro" id="IPR054471">
    <property type="entry name" value="GPIID_WHD"/>
</dbReference>
<dbReference type="Gene3D" id="3.40.50.300">
    <property type="entry name" value="P-loop containing nucleotide triphosphate hydrolases"/>
    <property type="match status" value="1"/>
</dbReference>
<evidence type="ECO:0000313" key="6">
    <source>
        <dbReference type="Proteomes" id="UP001166286"/>
    </source>
</evidence>
<evidence type="ECO:0000256" key="1">
    <source>
        <dbReference type="ARBA" id="ARBA00022737"/>
    </source>
</evidence>
<dbReference type="Pfam" id="PF24883">
    <property type="entry name" value="NPHP3_N"/>
    <property type="match status" value="1"/>
</dbReference>
<gene>
    <name evidence="5" type="ORF">JMJ35_009471</name>
</gene>
<keyword evidence="1" id="KW-0677">Repeat</keyword>
<dbReference type="InterPro" id="IPR027417">
    <property type="entry name" value="P-loop_NTPase"/>
</dbReference>
<feature type="compositionally biased region" description="Basic and acidic residues" evidence="2">
    <location>
        <begin position="2126"/>
        <end position="2140"/>
    </location>
</feature>